<gene>
    <name evidence="2" type="ORF">COU11_04435</name>
</gene>
<evidence type="ECO:0000313" key="3">
    <source>
        <dbReference type="Proteomes" id="UP000229526"/>
    </source>
</evidence>
<evidence type="ECO:0000256" key="1">
    <source>
        <dbReference type="SAM" id="Phobius"/>
    </source>
</evidence>
<accession>A0A2H0UK00</accession>
<dbReference type="EMBL" id="PFBD01000028">
    <property type="protein sequence ID" value="PIR86727.1"/>
    <property type="molecule type" value="Genomic_DNA"/>
</dbReference>
<feature type="transmembrane region" description="Helical" evidence="1">
    <location>
        <begin position="33"/>
        <end position="50"/>
    </location>
</feature>
<protein>
    <submittedName>
        <fullName evidence="2">Uncharacterized protein</fullName>
    </submittedName>
</protein>
<proteinExistence type="predicted"/>
<keyword evidence="1" id="KW-0812">Transmembrane</keyword>
<organism evidence="2 3">
    <name type="scientific">Candidatus Harrisonbacteria bacterium CG10_big_fil_rev_8_21_14_0_10_49_15</name>
    <dbReference type="NCBI Taxonomy" id="1974587"/>
    <lineage>
        <taxon>Bacteria</taxon>
        <taxon>Candidatus Harrisoniibacteriota</taxon>
    </lineage>
</organism>
<evidence type="ECO:0000313" key="2">
    <source>
        <dbReference type="EMBL" id="PIR86727.1"/>
    </source>
</evidence>
<reference evidence="3" key="1">
    <citation type="submission" date="2017-09" db="EMBL/GenBank/DDBJ databases">
        <title>Depth-based differentiation of microbial function through sediment-hosted aquifers and enrichment of novel symbionts in the deep terrestrial subsurface.</title>
        <authorList>
            <person name="Probst A.J."/>
            <person name="Ladd B."/>
            <person name="Jarett J.K."/>
            <person name="Geller-Mcgrath D.E."/>
            <person name="Sieber C.M.K."/>
            <person name="Emerson J.B."/>
            <person name="Anantharaman K."/>
            <person name="Thomas B.C."/>
            <person name="Malmstrom R."/>
            <person name="Stieglmeier M."/>
            <person name="Klingl A."/>
            <person name="Woyke T."/>
            <person name="Ryan C.M."/>
            <person name="Banfield J.F."/>
        </authorList>
    </citation>
    <scope>NUCLEOTIDE SEQUENCE [LARGE SCALE GENOMIC DNA]</scope>
</reference>
<dbReference type="AlphaFoldDB" id="A0A2H0UK00"/>
<feature type="transmembrane region" description="Helical" evidence="1">
    <location>
        <begin position="70"/>
        <end position="92"/>
    </location>
</feature>
<sequence length="117" mass="13701">MSYKICQNCRKKAVDESGVCLSCTGVRRLANKAALMQVLGMFLSMFYWIFRTWIYRGPFLDLSAKTEFILMIWIFPVIGIMFLIYGGVLTVSSNTKYDNLKKEQLKRKMAVEWNEYE</sequence>
<dbReference type="Proteomes" id="UP000229526">
    <property type="component" value="Unassembled WGS sequence"/>
</dbReference>
<keyword evidence="1" id="KW-1133">Transmembrane helix</keyword>
<name>A0A2H0UK00_9BACT</name>
<comment type="caution">
    <text evidence="2">The sequence shown here is derived from an EMBL/GenBank/DDBJ whole genome shotgun (WGS) entry which is preliminary data.</text>
</comment>
<keyword evidence="1" id="KW-0472">Membrane</keyword>